<accession>A0A1M5UWP6</accession>
<dbReference type="Pfam" id="PF24461">
    <property type="entry name" value="DUF7576"/>
    <property type="match status" value="1"/>
</dbReference>
<dbReference type="InterPro" id="IPR055998">
    <property type="entry name" value="DUF7576"/>
</dbReference>
<dbReference type="AlphaFoldDB" id="A0A1M5UWP6"/>
<evidence type="ECO:0000313" key="1">
    <source>
        <dbReference type="EMBL" id="SHH67421.1"/>
    </source>
</evidence>
<proteinExistence type="predicted"/>
<dbReference type="RefSeq" id="WP_073311338.1">
    <property type="nucleotide sequence ID" value="NZ_FQWV01000013.1"/>
</dbReference>
<dbReference type="EMBL" id="FQWV01000013">
    <property type="protein sequence ID" value="SHH67421.1"/>
    <property type="molecule type" value="Genomic_DNA"/>
</dbReference>
<reference evidence="1 2" key="1">
    <citation type="submission" date="2016-11" db="EMBL/GenBank/DDBJ databases">
        <authorList>
            <person name="Jaros S."/>
            <person name="Januszkiewicz K."/>
            <person name="Wedrychowicz H."/>
        </authorList>
    </citation>
    <scope>NUCLEOTIDE SEQUENCE [LARGE SCALE GENOMIC DNA]</scope>
    <source>
        <strain evidence="1 2">DSM 9297</strain>
    </source>
</reference>
<sequence>MTLREFVGRCHPNGNATVAHAATHYRWSPGSRTRSRCPNCGTELELSERHVLVALSGEIGGDDRYHLCDEACVAAWLGTE</sequence>
<evidence type="ECO:0000313" key="2">
    <source>
        <dbReference type="Proteomes" id="UP000184357"/>
    </source>
</evidence>
<dbReference type="OrthoDB" id="281206at2157"/>
<keyword evidence="2" id="KW-1185">Reference proteome</keyword>
<dbReference type="Proteomes" id="UP000184357">
    <property type="component" value="Unassembled WGS sequence"/>
</dbReference>
<organism evidence="1 2">
    <name type="scientific">Halobaculum gomorrense</name>
    <dbReference type="NCBI Taxonomy" id="43928"/>
    <lineage>
        <taxon>Archaea</taxon>
        <taxon>Methanobacteriati</taxon>
        <taxon>Methanobacteriota</taxon>
        <taxon>Stenosarchaea group</taxon>
        <taxon>Halobacteria</taxon>
        <taxon>Halobacteriales</taxon>
        <taxon>Haloferacaceae</taxon>
        <taxon>Halobaculum</taxon>
    </lineage>
</organism>
<gene>
    <name evidence="1" type="ORF">SAMN05443636_3152</name>
</gene>
<name>A0A1M5UWP6_9EURY</name>
<protein>
    <submittedName>
        <fullName evidence="1">Uncharacterized protein</fullName>
    </submittedName>
</protein>